<organism evidence="1 2">
    <name type="scientific">Streptomyces tremellae</name>
    <dbReference type="NCBI Taxonomy" id="1124239"/>
    <lineage>
        <taxon>Bacteria</taxon>
        <taxon>Bacillati</taxon>
        <taxon>Actinomycetota</taxon>
        <taxon>Actinomycetes</taxon>
        <taxon>Kitasatosporales</taxon>
        <taxon>Streptomycetaceae</taxon>
        <taxon>Streptomyces</taxon>
    </lineage>
</organism>
<accession>A0ABP7EE00</accession>
<sequence length="46" mass="5426">MTAISWLLVLALLFLVAWLFLGFDVPDRLAEARVARRAERRHRRGY</sequence>
<protein>
    <recommendedName>
        <fullName evidence="3">Small hydrophobic protein</fullName>
    </recommendedName>
</protein>
<dbReference type="Proteomes" id="UP001499884">
    <property type="component" value="Unassembled WGS sequence"/>
</dbReference>
<proteinExistence type="predicted"/>
<comment type="caution">
    <text evidence="1">The sequence shown here is derived from an EMBL/GenBank/DDBJ whole genome shotgun (WGS) entry which is preliminary data.</text>
</comment>
<evidence type="ECO:0000313" key="1">
    <source>
        <dbReference type="EMBL" id="GAA3717846.1"/>
    </source>
</evidence>
<dbReference type="EMBL" id="BAABEP010000006">
    <property type="protein sequence ID" value="GAA3717846.1"/>
    <property type="molecule type" value="Genomic_DNA"/>
</dbReference>
<gene>
    <name evidence="1" type="ORF">GCM10023082_14260</name>
</gene>
<evidence type="ECO:0000313" key="2">
    <source>
        <dbReference type="Proteomes" id="UP001499884"/>
    </source>
</evidence>
<reference evidence="2" key="1">
    <citation type="journal article" date="2019" name="Int. J. Syst. Evol. Microbiol.">
        <title>The Global Catalogue of Microorganisms (GCM) 10K type strain sequencing project: providing services to taxonomists for standard genome sequencing and annotation.</title>
        <authorList>
            <consortium name="The Broad Institute Genomics Platform"/>
            <consortium name="The Broad Institute Genome Sequencing Center for Infectious Disease"/>
            <person name="Wu L."/>
            <person name="Ma J."/>
        </authorList>
    </citation>
    <scope>NUCLEOTIDE SEQUENCE [LARGE SCALE GENOMIC DNA]</scope>
    <source>
        <strain evidence="2">JCM 30846</strain>
    </source>
</reference>
<name>A0ABP7EE00_9ACTN</name>
<evidence type="ECO:0008006" key="3">
    <source>
        <dbReference type="Google" id="ProtNLM"/>
    </source>
</evidence>
<keyword evidence="2" id="KW-1185">Reference proteome</keyword>
<dbReference type="RefSeq" id="WP_345642715.1">
    <property type="nucleotide sequence ID" value="NZ_BAABEP010000006.1"/>
</dbReference>